<organism evidence="3 4">
    <name type="scientific">Alicyclobacillus macrosporangiidus</name>
    <dbReference type="NCBI Taxonomy" id="392015"/>
    <lineage>
        <taxon>Bacteria</taxon>
        <taxon>Bacillati</taxon>
        <taxon>Bacillota</taxon>
        <taxon>Bacilli</taxon>
        <taxon>Bacillales</taxon>
        <taxon>Alicyclobacillaceae</taxon>
        <taxon>Alicyclobacillus</taxon>
    </lineage>
</organism>
<keyword evidence="1 2" id="KW-0472">Membrane</keyword>
<feature type="transmembrane region" description="Helical" evidence="2">
    <location>
        <begin position="6"/>
        <end position="29"/>
    </location>
</feature>
<dbReference type="RefSeq" id="WP_074956413.1">
    <property type="nucleotide sequence ID" value="NZ_FPBV01000032.1"/>
</dbReference>
<dbReference type="InterPro" id="IPR004995">
    <property type="entry name" value="Spore_Ger"/>
</dbReference>
<evidence type="ECO:0000256" key="1">
    <source>
        <dbReference type="ARBA" id="ARBA00023136"/>
    </source>
</evidence>
<sequence length="92" mass="10484">MTRLLQFPLVVVAGALGLYGVVLLGLVFVGYMASLRSFGVPYLSPVAPFIWPDMKDAVIRALWWAMNRRPKQFGPIDPKRDKGRRLSWRVPR</sequence>
<keyword evidence="2" id="KW-1133">Transmembrane helix</keyword>
<dbReference type="AlphaFoldDB" id="A0A1I7LB19"/>
<dbReference type="Proteomes" id="UP000183508">
    <property type="component" value="Unassembled WGS sequence"/>
</dbReference>
<dbReference type="GO" id="GO:0016020">
    <property type="term" value="C:membrane"/>
    <property type="evidence" value="ECO:0007669"/>
    <property type="project" value="InterPro"/>
</dbReference>
<dbReference type="STRING" id="392015.SAMN05421543_1323"/>
<name>A0A1I7LB19_9BACL</name>
<accession>A0A1I7LB19</accession>
<evidence type="ECO:0000313" key="3">
    <source>
        <dbReference type="EMBL" id="SFV06890.1"/>
    </source>
</evidence>
<keyword evidence="4" id="KW-1185">Reference proteome</keyword>
<dbReference type="GO" id="GO:0009847">
    <property type="term" value="P:spore germination"/>
    <property type="evidence" value="ECO:0007669"/>
    <property type="project" value="InterPro"/>
</dbReference>
<dbReference type="EMBL" id="FPBV01000032">
    <property type="protein sequence ID" value="SFV06890.1"/>
    <property type="molecule type" value="Genomic_DNA"/>
</dbReference>
<evidence type="ECO:0000313" key="4">
    <source>
        <dbReference type="Proteomes" id="UP000183508"/>
    </source>
</evidence>
<dbReference type="Pfam" id="PF03323">
    <property type="entry name" value="GerA"/>
    <property type="match status" value="1"/>
</dbReference>
<proteinExistence type="predicted"/>
<gene>
    <name evidence="3" type="ORF">SAMN05421543_1323</name>
</gene>
<evidence type="ECO:0000256" key="2">
    <source>
        <dbReference type="SAM" id="Phobius"/>
    </source>
</evidence>
<protein>
    <submittedName>
        <fullName evidence="3">Spore germination protein KA</fullName>
    </submittedName>
</protein>
<reference evidence="4" key="1">
    <citation type="submission" date="2016-10" db="EMBL/GenBank/DDBJ databases">
        <authorList>
            <person name="Varghese N."/>
        </authorList>
    </citation>
    <scope>NUCLEOTIDE SEQUENCE [LARGE SCALE GENOMIC DNA]</scope>
    <source>
        <strain evidence="4">DSM 17980</strain>
    </source>
</reference>
<keyword evidence="2" id="KW-0812">Transmembrane</keyword>